<evidence type="ECO:0000256" key="1">
    <source>
        <dbReference type="SAM" id="MobiDB-lite"/>
    </source>
</evidence>
<accession>A0A835KE61</accession>
<dbReference type="EMBL" id="JADGMS010000003">
    <property type="protein sequence ID" value="KAF9685782.1"/>
    <property type="molecule type" value="Genomic_DNA"/>
</dbReference>
<keyword evidence="3" id="KW-1185">Reference proteome</keyword>
<dbReference type="PANTHER" id="PTHR11439">
    <property type="entry name" value="GAG-POL-RELATED RETROTRANSPOSON"/>
    <property type="match status" value="1"/>
</dbReference>
<protein>
    <recommendedName>
        <fullName evidence="4">Reverse transcriptase Ty1/copia-type domain-containing protein</fullName>
    </recommendedName>
</protein>
<feature type="region of interest" description="Disordered" evidence="1">
    <location>
        <begin position="69"/>
        <end position="111"/>
    </location>
</feature>
<sequence>MSTALLCPGQNSSFLPESKLYHSRHVTFDENQFPFSHSKPPVSTDPPSTCLTVTPPSPVPPVAIAPSTTTPITPALPPVTTSVSSSPSPGMPSLAHSNNSTHSASSIPVDPPPPTRTHHMVTTTQNNIFCPKQLSVTTKHPLVSPSAPTCFSQALKDPRWRKAMADEFTALISHGTWELELNDLHYFLGVEVIPTKQGLFLSQNRYVHDLLTILKMDGAKEVHTPMSASAKLLLDDGSANCDAMEFRSTIGSLQYLSLTRPDLCFAVNCLAQFMHKPTVTHWQHVKRLLRRQTNPVIRGFSDADWGGDLDDRKSTTAYIIFLGDNPINWRTRKQKAVARSSTEAEYRALATAASDIAWIQSLLDELGIQNREPPTLLCDNVGATQLSLNPVMHSRMKHIAIDLHFVHDFVRKGKLRVAHVHTDDQLADLLTKPLARSRFTSLRDKINVADGTSILRGRNKLRGSMSVSVKFIRHPHPRKFSTTAMMKRLETWPGSPHGLSLRKEWTSLFVLIDVLKMARAYGNKQTSSNRVLVICRLRTRLDAQTILMMLFTSFLLAKKRGWHDEDDESGL</sequence>
<feature type="compositionally biased region" description="Low complexity" evidence="1">
    <location>
        <begin position="69"/>
        <end position="106"/>
    </location>
</feature>
<dbReference type="OrthoDB" id="846931at2759"/>
<dbReference type="Proteomes" id="UP000657918">
    <property type="component" value="Unassembled WGS sequence"/>
</dbReference>
<proteinExistence type="predicted"/>
<gene>
    <name evidence="2" type="ORF">SADUNF_Sadunf03G0089900</name>
</gene>
<dbReference type="PANTHER" id="PTHR11439:SF467">
    <property type="entry name" value="INTEGRASE CATALYTIC DOMAIN-CONTAINING PROTEIN"/>
    <property type="match status" value="1"/>
</dbReference>
<dbReference type="CDD" id="cd09272">
    <property type="entry name" value="RNase_HI_RT_Ty1"/>
    <property type="match status" value="1"/>
</dbReference>
<dbReference type="SUPFAM" id="SSF56672">
    <property type="entry name" value="DNA/RNA polymerases"/>
    <property type="match status" value="1"/>
</dbReference>
<organism evidence="2 3">
    <name type="scientific">Salix dunnii</name>
    <dbReference type="NCBI Taxonomy" id="1413687"/>
    <lineage>
        <taxon>Eukaryota</taxon>
        <taxon>Viridiplantae</taxon>
        <taxon>Streptophyta</taxon>
        <taxon>Embryophyta</taxon>
        <taxon>Tracheophyta</taxon>
        <taxon>Spermatophyta</taxon>
        <taxon>Magnoliopsida</taxon>
        <taxon>eudicotyledons</taxon>
        <taxon>Gunneridae</taxon>
        <taxon>Pentapetalae</taxon>
        <taxon>rosids</taxon>
        <taxon>fabids</taxon>
        <taxon>Malpighiales</taxon>
        <taxon>Salicaceae</taxon>
        <taxon>Saliceae</taxon>
        <taxon>Salix</taxon>
    </lineage>
</organism>
<dbReference type="InterPro" id="IPR043502">
    <property type="entry name" value="DNA/RNA_pol_sf"/>
</dbReference>
<comment type="caution">
    <text evidence="2">The sequence shown here is derived from an EMBL/GenBank/DDBJ whole genome shotgun (WGS) entry which is preliminary data.</text>
</comment>
<name>A0A835KE61_9ROSI</name>
<evidence type="ECO:0008006" key="4">
    <source>
        <dbReference type="Google" id="ProtNLM"/>
    </source>
</evidence>
<evidence type="ECO:0000313" key="3">
    <source>
        <dbReference type="Proteomes" id="UP000657918"/>
    </source>
</evidence>
<reference evidence="2 3" key="1">
    <citation type="submission" date="2020-10" db="EMBL/GenBank/DDBJ databases">
        <title>Plant Genome Project.</title>
        <authorList>
            <person name="Zhang R.-G."/>
        </authorList>
    </citation>
    <scope>NUCLEOTIDE SEQUENCE [LARGE SCALE GENOMIC DNA]</scope>
    <source>
        <strain evidence="2">FAFU-HL-1</strain>
        <tissue evidence="2">Leaf</tissue>
    </source>
</reference>
<dbReference type="AlphaFoldDB" id="A0A835KE61"/>
<evidence type="ECO:0000313" key="2">
    <source>
        <dbReference type="EMBL" id="KAF9685782.1"/>
    </source>
</evidence>